<dbReference type="GO" id="GO:0009002">
    <property type="term" value="F:serine-type D-Ala-D-Ala carboxypeptidase activity"/>
    <property type="evidence" value="ECO:0007669"/>
    <property type="project" value="UniProtKB-EC"/>
</dbReference>
<dbReference type="Pfam" id="PF05223">
    <property type="entry name" value="MecA_N"/>
    <property type="match status" value="1"/>
</dbReference>
<dbReference type="GO" id="GO:0009252">
    <property type="term" value="P:peptidoglycan biosynthetic process"/>
    <property type="evidence" value="ECO:0007669"/>
    <property type="project" value="UniProtKB-UniPathway"/>
</dbReference>
<reference evidence="10 11" key="1">
    <citation type="journal article" date="2003" name="Int. J. Syst. Evol. Microbiol.">
        <title>Halobacillus salinus sp. nov., isolated from a salt lake on the coast of the East Sea in Korea.</title>
        <authorList>
            <person name="Yoon J.H."/>
            <person name="Kang K.H."/>
            <person name="Park Y.H."/>
        </authorList>
    </citation>
    <scope>NUCLEOTIDE SEQUENCE [LARGE SCALE GENOMIC DNA]</scope>
    <source>
        <strain evidence="10 11">HSL-3</strain>
    </source>
</reference>
<evidence type="ECO:0000256" key="6">
    <source>
        <dbReference type="ARBA" id="ARBA00034000"/>
    </source>
</evidence>
<keyword evidence="11" id="KW-1185">Reference proteome</keyword>
<evidence type="ECO:0000256" key="5">
    <source>
        <dbReference type="ARBA" id="ARBA00023136"/>
    </source>
</evidence>
<evidence type="ECO:0000256" key="4">
    <source>
        <dbReference type="ARBA" id="ARBA00012448"/>
    </source>
</evidence>
<dbReference type="EC" id="3.4.16.4" evidence="4"/>
<dbReference type="GO" id="GO:0071972">
    <property type="term" value="F:peptidoglycan L,D-transpeptidase activity"/>
    <property type="evidence" value="ECO:0007669"/>
    <property type="project" value="TreeGrafter"/>
</dbReference>
<dbReference type="Gene3D" id="3.30.1390.30">
    <property type="entry name" value="Penicillin-binding protein 2a, domain 3"/>
    <property type="match status" value="1"/>
</dbReference>
<evidence type="ECO:0000256" key="2">
    <source>
        <dbReference type="ARBA" id="ARBA00004752"/>
    </source>
</evidence>
<dbReference type="EMBL" id="SRJC01000007">
    <property type="protein sequence ID" value="TGB01204.1"/>
    <property type="molecule type" value="Genomic_DNA"/>
</dbReference>
<feature type="domain" description="Penicillin-binding protein transpeptidase" evidence="7">
    <location>
        <begin position="359"/>
        <end position="656"/>
    </location>
</feature>
<proteinExistence type="inferred from homology"/>
<dbReference type="InterPro" id="IPR005311">
    <property type="entry name" value="PBP_dimer"/>
</dbReference>
<dbReference type="GO" id="GO:0046677">
    <property type="term" value="P:response to antibiotic"/>
    <property type="evidence" value="ECO:0007669"/>
    <property type="project" value="InterPro"/>
</dbReference>
<feature type="domain" description="NTF2-like N-terminal transpeptidase" evidence="9">
    <location>
        <begin position="25"/>
        <end position="148"/>
    </location>
</feature>
<dbReference type="PANTHER" id="PTHR30627">
    <property type="entry name" value="PEPTIDOGLYCAN D,D-TRANSPEPTIDASE"/>
    <property type="match status" value="1"/>
</dbReference>
<evidence type="ECO:0000259" key="8">
    <source>
        <dbReference type="Pfam" id="PF03717"/>
    </source>
</evidence>
<comment type="catalytic activity">
    <reaction evidence="6">
        <text>Preferential cleavage: (Ac)2-L-Lys-D-Ala-|-D-Ala. Also transpeptidation of peptidyl-alanyl moieties that are N-acyl substituents of D-alanine.</text>
        <dbReference type="EC" id="3.4.16.4"/>
    </reaction>
</comment>
<dbReference type="PROSITE" id="PS51257">
    <property type="entry name" value="PROKAR_LIPOPROTEIN"/>
    <property type="match status" value="1"/>
</dbReference>
<dbReference type="SUPFAM" id="SSF54427">
    <property type="entry name" value="NTF2-like"/>
    <property type="match status" value="1"/>
</dbReference>
<evidence type="ECO:0000256" key="3">
    <source>
        <dbReference type="ARBA" id="ARBA00007171"/>
    </source>
</evidence>
<dbReference type="STRING" id="192814.GCA_900166575_02669"/>
<dbReference type="UniPathway" id="UPA00219"/>
<dbReference type="InterPro" id="IPR007887">
    <property type="entry name" value="MecA_N"/>
</dbReference>
<dbReference type="GO" id="GO:0008658">
    <property type="term" value="F:penicillin binding"/>
    <property type="evidence" value="ECO:0007669"/>
    <property type="project" value="InterPro"/>
</dbReference>
<dbReference type="SUPFAM" id="SSF56601">
    <property type="entry name" value="beta-lactamase/transpeptidase-like"/>
    <property type="match status" value="1"/>
</dbReference>
<dbReference type="AlphaFoldDB" id="A0A4Z0GXB1"/>
<name>A0A4Z0GXB1_9BACI</name>
<dbReference type="PANTHER" id="PTHR30627:SF25">
    <property type="entry name" value="PENICILLIN-BINDING PROTEIN 3"/>
    <property type="match status" value="1"/>
</dbReference>
<evidence type="ECO:0000256" key="1">
    <source>
        <dbReference type="ARBA" id="ARBA00004370"/>
    </source>
</evidence>
<evidence type="ECO:0000259" key="9">
    <source>
        <dbReference type="Pfam" id="PF05223"/>
    </source>
</evidence>
<dbReference type="Gene3D" id="3.10.450.100">
    <property type="entry name" value="NTF2-like, domain 1"/>
    <property type="match status" value="1"/>
</dbReference>
<dbReference type="Pfam" id="PF03717">
    <property type="entry name" value="PBP_dimer"/>
    <property type="match status" value="1"/>
</dbReference>
<comment type="subcellular location">
    <subcellularLocation>
        <location evidence="1">Membrane</location>
    </subcellularLocation>
</comment>
<comment type="pathway">
    <text evidence="2">Cell wall biogenesis; peptidoglycan biosynthesis.</text>
</comment>
<feature type="domain" description="Penicillin-binding protein dimerisation" evidence="8">
    <location>
        <begin position="156"/>
        <end position="314"/>
    </location>
</feature>
<dbReference type="Gene3D" id="3.90.1310.10">
    <property type="entry name" value="Penicillin-binding protein 2a (Domain 2)"/>
    <property type="match status" value="1"/>
</dbReference>
<organism evidence="10 11">
    <name type="scientific">Halobacillus salinus</name>
    <dbReference type="NCBI Taxonomy" id="192814"/>
    <lineage>
        <taxon>Bacteria</taxon>
        <taxon>Bacillati</taxon>
        <taxon>Bacillota</taxon>
        <taxon>Bacilli</taxon>
        <taxon>Bacillales</taxon>
        <taxon>Bacillaceae</taxon>
        <taxon>Halobacillus</taxon>
    </lineage>
</organism>
<keyword evidence="5" id="KW-0472">Membrane</keyword>
<sequence>MKSGWKWIGIAVVVFLLAACSEQPKPEDTFVSYVDAWESGSYEKMYKLLSEQDKEGMPEEEFIEFYQSNYEEMAMDNLKVTYELPEEEQEYDKESTPSFDFSASMESVGGEIRFDQAANLIYEEGEDSDRWAIEWSPALLFPEMEKGDVVSTEQSDPERGEIFDANGKGLAVNAPVIEIGVVPGDIKNEQKLKESLSEVLGLSVEDIEAEINQSWVKDDFFVPIAKVTEDDQKRLNALSDKSFPAGVQKKPSEGRIYPLGAAAAHLTGYVGFITAEELEEREGQIYTTTSRIGKTGLEQVFEEQLRGVPGVNVLISKESEEPQNIVLAKKPVQDGEDVTLTIESTIQRTVFNQMKKESGAASAINPSTGEVKALVSTPSYDPNELSLGLGSDGTTRNKFNKTYSPGSTFKPITASIGLETGAITPGEELTINGREYRADAGYKVVRVPGAAVDNQVDVRDALVRSDNIFFARKAVQIGAETLLEESKQFGFGEELPFAYPFQSSQVAKEGTIESEALLAATGYGQGQVLMSPLHLAMTYTPFVTGGTLLKPTLLADEETSQAWHEQVISAETADFITKQLQAVVKDPEGTAHEPVEGLSLAGKTGTAQVQGDGEELQENGWFIGWDTSNKDLLVSMMFENTEGGSHDVVPKVKNVFKKLQ</sequence>
<dbReference type="InterPro" id="IPR012338">
    <property type="entry name" value="Beta-lactam/transpept-like"/>
</dbReference>
<evidence type="ECO:0000313" key="10">
    <source>
        <dbReference type="EMBL" id="TGB01204.1"/>
    </source>
</evidence>
<evidence type="ECO:0000313" key="11">
    <source>
        <dbReference type="Proteomes" id="UP000297982"/>
    </source>
</evidence>
<dbReference type="GO" id="GO:0005886">
    <property type="term" value="C:plasma membrane"/>
    <property type="evidence" value="ECO:0007669"/>
    <property type="project" value="TreeGrafter"/>
</dbReference>
<dbReference type="Proteomes" id="UP000297982">
    <property type="component" value="Unassembled WGS sequence"/>
</dbReference>
<accession>A0A4Z0GXB1</accession>
<dbReference type="GO" id="GO:0071555">
    <property type="term" value="P:cell wall organization"/>
    <property type="evidence" value="ECO:0007669"/>
    <property type="project" value="TreeGrafter"/>
</dbReference>
<dbReference type="Pfam" id="PF00905">
    <property type="entry name" value="Transpeptidase"/>
    <property type="match status" value="1"/>
</dbReference>
<dbReference type="SUPFAM" id="SSF56519">
    <property type="entry name" value="Penicillin binding protein dimerisation domain"/>
    <property type="match status" value="1"/>
</dbReference>
<evidence type="ECO:0000259" key="7">
    <source>
        <dbReference type="Pfam" id="PF00905"/>
    </source>
</evidence>
<dbReference type="Gene3D" id="3.40.710.10">
    <property type="entry name" value="DD-peptidase/beta-lactamase superfamily"/>
    <property type="match status" value="1"/>
</dbReference>
<dbReference type="InterPro" id="IPR036138">
    <property type="entry name" value="PBP_dimer_sf"/>
</dbReference>
<gene>
    <name evidence="10" type="ORF">E4663_17145</name>
</gene>
<dbReference type="InterPro" id="IPR050515">
    <property type="entry name" value="Beta-lactam/transpept"/>
</dbReference>
<comment type="caution">
    <text evidence="10">The sequence shown here is derived from an EMBL/GenBank/DDBJ whole genome shotgun (WGS) entry which is preliminary data.</text>
</comment>
<comment type="similarity">
    <text evidence="3">Belongs to the transpeptidase family.</text>
</comment>
<dbReference type="InterPro" id="IPR032710">
    <property type="entry name" value="NTF2-like_dom_sf"/>
</dbReference>
<dbReference type="RefSeq" id="WP_135328547.1">
    <property type="nucleotide sequence ID" value="NZ_SRJC01000007.1"/>
</dbReference>
<protein>
    <recommendedName>
        <fullName evidence="4">serine-type D-Ala-D-Ala carboxypeptidase</fullName>
        <ecNumber evidence="4">3.4.16.4</ecNumber>
    </recommendedName>
</protein>
<dbReference type="InterPro" id="IPR001460">
    <property type="entry name" value="PCN-bd_Tpept"/>
</dbReference>